<dbReference type="EMBL" id="JAODUP010000162">
    <property type="protein sequence ID" value="KAK2158889.1"/>
    <property type="molecule type" value="Genomic_DNA"/>
</dbReference>
<keyword evidence="1" id="KW-0472">Membrane</keyword>
<feature type="non-terminal residue" evidence="3">
    <location>
        <position position="613"/>
    </location>
</feature>
<protein>
    <recommendedName>
        <fullName evidence="1">Pecanex-like protein</fullName>
    </recommendedName>
</protein>
<evidence type="ECO:0000313" key="4">
    <source>
        <dbReference type="Proteomes" id="UP001208570"/>
    </source>
</evidence>
<keyword evidence="1" id="KW-1133">Transmembrane helix</keyword>
<evidence type="ECO:0000256" key="2">
    <source>
        <dbReference type="SAM" id="MobiDB-lite"/>
    </source>
</evidence>
<dbReference type="Proteomes" id="UP001208570">
    <property type="component" value="Unassembled WGS sequence"/>
</dbReference>
<feature type="transmembrane region" description="Helical" evidence="1">
    <location>
        <begin position="97"/>
        <end position="114"/>
    </location>
</feature>
<dbReference type="PANTHER" id="PTHR12372:SF7">
    <property type="entry name" value="PROTEIN PECANEX"/>
    <property type="match status" value="1"/>
</dbReference>
<comment type="caution">
    <text evidence="3">The sequence shown here is derived from an EMBL/GenBank/DDBJ whole genome shotgun (WGS) entry which is preliminary data.</text>
</comment>
<name>A0AAD9N9C5_9ANNE</name>
<feature type="transmembrane region" description="Helical" evidence="1">
    <location>
        <begin position="220"/>
        <end position="238"/>
    </location>
</feature>
<comment type="subcellular location">
    <subcellularLocation>
        <location evidence="1">Membrane</location>
        <topology evidence="1">Multi-pass membrane protein</topology>
    </subcellularLocation>
</comment>
<dbReference type="AlphaFoldDB" id="A0AAD9N9C5"/>
<proteinExistence type="inferred from homology"/>
<dbReference type="PANTHER" id="PTHR12372">
    <property type="entry name" value="PECANEX"/>
    <property type="match status" value="1"/>
</dbReference>
<feature type="region of interest" description="Disordered" evidence="2">
    <location>
        <begin position="1"/>
        <end position="33"/>
    </location>
</feature>
<gene>
    <name evidence="3" type="ORF">LSH36_162g06020</name>
</gene>
<organism evidence="3 4">
    <name type="scientific">Paralvinella palmiformis</name>
    <dbReference type="NCBI Taxonomy" id="53620"/>
    <lineage>
        <taxon>Eukaryota</taxon>
        <taxon>Metazoa</taxon>
        <taxon>Spiralia</taxon>
        <taxon>Lophotrochozoa</taxon>
        <taxon>Annelida</taxon>
        <taxon>Polychaeta</taxon>
        <taxon>Sedentaria</taxon>
        <taxon>Canalipalpata</taxon>
        <taxon>Terebellida</taxon>
        <taxon>Terebelliformia</taxon>
        <taxon>Alvinellidae</taxon>
        <taxon>Paralvinella</taxon>
    </lineage>
</organism>
<comment type="caution">
    <text evidence="1">Lacks conserved residue(s) required for the propagation of feature annotation.</text>
</comment>
<sequence>RYLAPTARRGPGHERSDTSSTDLTTSNDTSSSSNKPKFYYKFFIIPKKFIQIRFDRLALVALLDKKTLIETVISVVLAVGVGVLGAMLLTHQFYVDFWIFVLCFVMASCQYSLLKSVQPDAASPMHDPLSRPDHSNTPQHLLFSVYCGVLVAVCYHLSRSPTDPSVIWQLITHATLAPKVMWFEKLYTWLRFLERNLLYPALFLNGLTSSARTIITENKFGLYVSALIIVLCSVKMFRSGFADTPRQFLIVIFTTFFFQYDYRESTETFIIDYFFMSILVSKIYELWLKVKFILTYIAPWQITWGSAFHAFAQPFSVPHSAMLFLQAIVSAFFSTPLNPLLGSAIFLTSYVRPIKFWERDYNVKNMITKDDFYALRCTSADDNNLNSIFYEHLTRSLQHSLCGDLMLGRWGTAAQGDCFIMASDYLNALVHIIEMGNGLVTFQLRGLEFRGTYCQQREVEAITEGVADDEGFCCCASGHLPHFLSLNAAFSQRWLAWEVIVTKYILEGYSISDNSGASMLQVFDLRKVLITYFVKSIIYYTVRSPKLDHWLEDEAIQAGIEPSQAKSYIDLDPIFTSHLDEDFDGRLSGISRQSFCNVYLDWIQYCASRRDKV</sequence>
<evidence type="ECO:0000256" key="1">
    <source>
        <dbReference type="RuleBase" id="RU367089"/>
    </source>
</evidence>
<evidence type="ECO:0000313" key="3">
    <source>
        <dbReference type="EMBL" id="KAK2158889.1"/>
    </source>
</evidence>
<feature type="transmembrane region" description="Helical" evidence="1">
    <location>
        <begin position="72"/>
        <end position="91"/>
    </location>
</feature>
<feature type="compositionally biased region" description="Low complexity" evidence="2">
    <location>
        <begin position="18"/>
        <end position="33"/>
    </location>
</feature>
<reference evidence="3" key="1">
    <citation type="journal article" date="2023" name="Mol. Biol. Evol.">
        <title>Third-Generation Sequencing Reveals the Adaptive Role of the Epigenome in Three Deep-Sea Polychaetes.</title>
        <authorList>
            <person name="Perez M."/>
            <person name="Aroh O."/>
            <person name="Sun Y."/>
            <person name="Lan Y."/>
            <person name="Juniper S.K."/>
            <person name="Young C.R."/>
            <person name="Angers B."/>
            <person name="Qian P.Y."/>
        </authorList>
    </citation>
    <scope>NUCLEOTIDE SEQUENCE</scope>
    <source>
        <strain evidence="3">P08H-3</strain>
    </source>
</reference>
<keyword evidence="4" id="KW-1185">Reference proteome</keyword>
<keyword evidence="1" id="KW-0812">Transmembrane</keyword>
<dbReference type="InterPro" id="IPR039797">
    <property type="entry name" value="Pecanex"/>
</dbReference>
<comment type="similarity">
    <text evidence="1">Belongs to the pecanex family.</text>
</comment>
<accession>A0AAD9N9C5</accession>
<dbReference type="GO" id="GO:0016020">
    <property type="term" value="C:membrane"/>
    <property type="evidence" value="ECO:0007669"/>
    <property type="project" value="UniProtKB-SubCell"/>
</dbReference>